<organism evidence="3 4">
    <name type="scientific">Nocardioides thalensis</name>
    <dbReference type="NCBI Taxonomy" id="1914755"/>
    <lineage>
        <taxon>Bacteria</taxon>
        <taxon>Bacillati</taxon>
        <taxon>Actinomycetota</taxon>
        <taxon>Actinomycetes</taxon>
        <taxon>Propionibacteriales</taxon>
        <taxon>Nocardioidaceae</taxon>
        <taxon>Nocardioides</taxon>
    </lineage>
</organism>
<keyword evidence="2" id="KW-1133">Transmembrane helix</keyword>
<dbReference type="AlphaFoldDB" id="A0A853C7B7"/>
<comment type="caution">
    <text evidence="3">The sequence shown here is derived from an EMBL/GenBank/DDBJ whole genome shotgun (WGS) entry which is preliminary data.</text>
</comment>
<evidence type="ECO:0000256" key="1">
    <source>
        <dbReference type="SAM" id="Coils"/>
    </source>
</evidence>
<dbReference type="Proteomes" id="UP000530424">
    <property type="component" value="Unassembled WGS sequence"/>
</dbReference>
<keyword evidence="2" id="KW-0472">Membrane</keyword>
<name>A0A853C7B7_9ACTN</name>
<keyword evidence="2" id="KW-0812">Transmembrane</keyword>
<reference evidence="3 4" key="1">
    <citation type="submission" date="2020-07" db="EMBL/GenBank/DDBJ databases">
        <title>Sequencing the genomes of 1000 actinobacteria strains.</title>
        <authorList>
            <person name="Klenk H.-P."/>
        </authorList>
    </citation>
    <scope>NUCLEOTIDE SEQUENCE [LARGE SCALE GENOMIC DNA]</scope>
    <source>
        <strain evidence="3 4">DSM 103833</strain>
    </source>
</reference>
<keyword evidence="4" id="KW-1185">Reference proteome</keyword>
<feature type="transmembrane region" description="Helical" evidence="2">
    <location>
        <begin position="81"/>
        <end position="101"/>
    </location>
</feature>
<sequence length="208" mass="22707">MASGPVEHPSEEQLLAELDEMARRCVSAEKRAEAAEKRAAELDAEVARLRAEAESRPAHDDMVFFEGEPTSPADDEGDARVVSLALGSTAVVSAMVTLLALLNGNLFTTFGYVMIALTIGLAIAATRSRSQPVDVHITNGVVYAERGGSSYRFDLKNDSTRVEMDGSPGDSYWQVRFLRRNMDPLVVDDDMVDPASFVAQLRQYRPAL</sequence>
<evidence type="ECO:0000256" key="2">
    <source>
        <dbReference type="SAM" id="Phobius"/>
    </source>
</evidence>
<proteinExistence type="predicted"/>
<feature type="transmembrane region" description="Helical" evidence="2">
    <location>
        <begin position="107"/>
        <end position="126"/>
    </location>
</feature>
<protein>
    <submittedName>
        <fullName evidence="3">Uncharacterized protein</fullName>
    </submittedName>
</protein>
<gene>
    <name evidence="3" type="ORF">HNR19_003604</name>
</gene>
<evidence type="ECO:0000313" key="3">
    <source>
        <dbReference type="EMBL" id="NYJ02906.1"/>
    </source>
</evidence>
<accession>A0A853C7B7</accession>
<feature type="coiled-coil region" evidence="1">
    <location>
        <begin position="11"/>
        <end position="52"/>
    </location>
</feature>
<dbReference type="RefSeq" id="WP_179669212.1">
    <property type="nucleotide sequence ID" value="NZ_JACCFP010000001.1"/>
</dbReference>
<keyword evidence="1" id="KW-0175">Coiled coil</keyword>
<evidence type="ECO:0000313" key="4">
    <source>
        <dbReference type="Proteomes" id="UP000530424"/>
    </source>
</evidence>
<dbReference type="EMBL" id="JACCFP010000001">
    <property type="protein sequence ID" value="NYJ02906.1"/>
    <property type="molecule type" value="Genomic_DNA"/>
</dbReference>